<evidence type="ECO:0000256" key="1">
    <source>
        <dbReference type="ARBA" id="ARBA00022729"/>
    </source>
</evidence>
<name>A0A5C6S9J1_9BACT</name>
<sequence>MTSRLPLLITYCFLLCCFSSAAQPFVEAGFEAGIQHSMNARGLMGGGAAFFDFDNDGWEDLYLTSGLGRDVLYRNNGDGTFLPAPNSNGLQPTQLFNTTAVNTADLDNDGDRDILVCTWEEMSGGSLDNGRNLLFRNNGDGTFTEIGLEAGLTAEVFSIGASFIDYDLDGQLDIYIYNHVSETAFLYGDDGGIIGFDHTCYPNLLYRNNGGLTFTEVGAALGAADNGCALAGIASDYDRDGDADLHLANDFGPFIVPNVLLENQYPIPSFNDVSEVTGAGIPMYGMGIAQGDIDHDGDLDYYITNLGRNVLLQNNSGTFSDITTEADVENAMANDSELSTGWGTAFFDIDNDTWQDLFVANGRIPSLPSLPTAISDPDKLYLNDGDGTFTDITSANGMEDPYYGRGMAWSDYDRDGDLDFVVVNLSSTGGFTRLYRNEQENGNYWVQFQLQGTASNRDAFGAFATLYTPSGEQVFEISGGGESFCSQHSSLVHFGLGSSPDIDSLKVDWPGSPTETYHGFEAGQRYTIAQFIPNRTTAMPAGAGIHVYPNPFREQLHISGLKQGLGPARAVLRSTAGQLVWETQLATDDWIDIKAALPKGAYLLEIYQDGPIRPYSKLVFKH</sequence>
<comment type="caution">
    <text evidence="4">The sequence shown here is derived from an EMBL/GenBank/DDBJ whole genome shotgun (WGS) entry which is preliminary data.</text>
</comment>
<protein>
    <recommendedName>
        <fullName evidence="3">ASPIC/UnbV domain-containing protein</fullName>
    </recommendedName>
</protein>
<organism evidence="4 5">
    <name type="scientific">Phaeodactylibacter luteus</name>
    <dbReference type="NCBI Taxonomy" id="1564516"/>
    <lineage>
        <taxon>Bacteria</taxon>
        <taxon>Pseudomonadati</taxon>
        <taxon>Bacteroidota</taxon>
        <taxon>Saprospiria</taxon>
        <taxon>Saprospirales</taxon>
        <taxon>Haliscomenobacteraceae</taxon>
        <taxon>Phaeodactylibacter</taxon>
    </lineage>
</organism>
<evidence type="ECO:0000256" key="2">
    <source>
        <dbReference type="SAM" id="SignalP"/>
    </source>
</evidence>
<reference evidence="4 5" key="1">
    <citation type="submission" date="2019-08" db="EMBL/GenBank/DDBJ databases">
        <title>Genome of Phaeodactylibacter luteus.</title>
        <authorList>
            <person name="Bowman J.P."/>
        </authorList>
    </citation>
    <scope>NUCLEOTIDE SEQUENCE [LARGE SCALE GENOMIC DNA]</scope>
    <source>
        <strain evidence="4 5">KCTC 42180</strain>
    </source>
</reference>
<gene>
    <name evidence="4" type="ORF">FRY97_00630</name>
</gene>
<dbReference type="PANTHER" id="PTHR16026:SF0">
    <property type="entry name" value="CARTILAGE ACIDIC PROTEIN 1"/>
    <property type="match status" value="1"/>
</dbReference>
<dbReference type="Pfam" id="PF07593">
    <property type="entry name" value="UnbV_ASPIC"/>
    <property type="match status" value="1"/>
</dbReference>
<dbReference type="OrthoDB" id="974255at2"/>
<accession>A0A5C6S9J1</accession>
<dbReference type="SUPFAM" id="SSF69318">
    <property type="entry name" value="Integrin alpha N-terminal domain"/>
    <property type="match status" value="2"/>
</dbReference>
<evidence type="ECO:0000313" key="5">
    <source>
        <dbReference type="Proteomes" id="UP000321580"/>
    </source>
</evidence>
<dbReference type="Gene3D" id="2.130.10.130">
    <property type="entry name" value="Integrin alpha, N-terminal"/>
    <property type="match status" value="2"/>
</dbReference>
<dbReference type="RefSeq" id="WP_147165476.1">
    <property type="nucleotide sequence ID" value="NZ_VOOR01000001.1"/>
</dbReference>
<dbReference type="EMBL" id="VOOR01000001">
    <property type="protein sequence ID" value="TXB70244.1"/>
    <property type="molecule type" value="Genomic_DNA"/>
</dbReference>
<dbReference type="Proteomes" id="UP000321580">
    <property type="component" value="Unassembled WGS sequence"/>
</dbReference>
<dbReference type="InterPro" id="IPR013517">
    <property type="entry name" value="FG-GAP"/>
</dbReference>
<evidence type="ECO:0000259" key="3">
    <source>
        <dbReference type="Pfam" id="PF07593"/>
    </source>
</evidence>
<feature type="domain" description="ASPIC/UnbV" evidence="3">
    <location>
        <begin position="459"/>
        <end position="527"/>
    </location>
</feature>
<dbReference type="InterPro" id="IPR011519">
    <property type="entry name" value="UnbV_ASPIC"/>
</dbReference>
<evidence type="ECO:0000313" key="4">
    <source>
        <dbReference type="EMBL" id="TXB70244.1"/>
    </source>
</evidence>
<proteinExistence type="predicted"/>
<feature type="signal peptide" evidence="2">
    <location>
        <begin position="1"/>
        <end position="22"/>
    </location>
</feature>
<keyword evidence="1 2" id="KW-0732">Signal</keyword>
<dbReference type="Pfam" id="PF13517">
    <property type="entry name" value="FG-GAP_3"/>
    <property type="match status" value="4"/>
</dbReference>
<dbReference type="AlphaFoldDB" id="A0A5C6S9J1"/>
<dbReference type="InterPro" id="IPR027039">
    <property type="entry name" value="Crtac1"/>
</dbReference>
<keyword evidence="5" id="KW-1185">Reference proteome</keyword>
<feature type="chain" id="PRO_5022925919" description="ASPIC/UnbV domain-containing protein" evidence="2">
    <location>
        <begin position="23"/>
        <end position="622"/>
    </location>
</feature>
<dbReference type="PANTHER" id="PTHR16026">
    <property type="entry name" value="CARTILAGE ACIDIC PROTEIN 1"/>
    <property type="match status" value="1"/>
</dbReference>
<dbReference type="InterPro" id="IPR028994">
    <property type="entry name" value="Integrin_alpha_N"/>
</dbReference>